<sequence length="135" mass="15373">MSNHNFYNAPYQHYYQQAHAMMPPPLGQVQPQYEEEEDQQNVQQFADESDVIPTNMRQLRACLTCGLVKTTDQFKTNGCENCSNKDDDPLNNTSTSFEGLICLMNPSKSWVARYQNLQDKVEGVYAITVHGSTTE</sequence>
<dbReference type="Pfam" id="PF06093">
    <property type="entry name" value="Spt4"/>
    <property type="match status" value="1"/>
</dbReference>
<comment type="subcellular location">
    <subcellularLocation>
        <location evidence="1">Nucleus</location>
    </subcellularLocation>
</comment>
<protein>
    <recommendedName>
        <fullName evidence="5">Spt4/RpoE2 zinc finger domain-containing protein</fullName>
    </recommendedName>
</protein>
<dbReference type="GO" id="GO:0032044">
    <property type="term" value="C:DSIF complex"/>
    <property type="evidence" value="ECO:0007669"/>
    <property type="project" value="TreeGrafter"/>
</dbReference>
<dbReference type="GO" id="GO:0006355">
    <property type="term" value="P:regulation of DNA-templated transcription"/>
    <property type="evidence" value="ECO:0007669"/>
    <property type="project" value="InterPro"/>
</dbReference>
<dbReference type="InterPro" id="IPR009287">
    <property type="entry name" value="Spt4"/>
</dbReference>
<evidence type="ECO:0000256" key="1">
    <source>
        <dbReference type="ARBA" id="ARBA00004123"/>
    </source>
</evidence>
<evidence type="ECO:0000256" key="3">
    <source>
        <dbReference type="ARBA" id="ARBA00023163"/>
    </source>
</evidence>
<comment type="similarity">
    <text evidence="2">Belongs to the SPT4 family.</text>
</comment>
<dbReference type="RefSeq" id="XP_044554231.1">
    <property type="nucleotide sequence ID" value="XM_044688372.1"/>
</dbReference>
<gene>
    <name evidence="6" type="ORF">C9374_012589</name>
</gene>
<accession>A0AA88H3A9</accession>
<dbReference type="GO" id="GO:0140673">
    <property type="term" value="P:transcription elongation-coupled chromatin remodeling"/>
    <property type="evidence" value="ECO:0007669"/>
    <property type="project" value="InterPro"/>
</dbReference>
<name>A0AA88H3A9_NAELO</name>
<dbReference type="AlphaFoldDB" id="A0AA88H3A9"/>
<dbReference type="Gene3D" id="3.30.40.210">
    <property type="match status" value="1"/>
</dbReference>
<dbReference type="InterPro" id="IPR038510">
    <property type="entry name" value="Spt4_sf"/>
</dbReference>
<feature type="domain" description="Spt4/RpoE2 zinc finger" evidence="5">
    <location>
        <begin position="59"/>
        <end position="130"/>
    </location>
</feature>
<keyword evidence="4" id="KW-0539">Nucleus</keyword>
<dbReference type="InterPro" id="IPR029040">
    <property type="entry name" value="RPABC4/Spt4"/>
</dbReference>
<evidence type="ECO:0000256" key="4">
    <source>
        <dbReference type="ARBA" id="ARBA00023242"/>
    </source>
</evidence>
<dbReference type="GO" id="GO:0000993">
    <property type="term" value="F:RNA polymerase II complex binding"/>
    <property type="evidence" value="ECO:0007669"/>
    <property type="project" value="TreeGrafter"/>
</dbReference>
<dbReference type="EMBL" id="PYSW02000005">
    <property type="protein sequence ID" value="KAG2392337.1"/>
    <property type="molecule type" value="Genomic_DNA"/>
</dbReference>
<evidence type="ECO:0000259" key="5">
    <source>
        <dbReference type="SMART" id="SM01389"/>
    </source>
</evidence>
<organism evidence="6 7">
    <name type="scientific">Naegleria lovaniensis</name>
    <name type="common">Amoeba</name>
    <dbReference type="NCBI Taxonomy" id="51637"/>
    <lineage>
        <taxon>Eukaryota</taxon>
        <taxon>Discoba</taxon>
        <taxon>Heterolobosea</taxon>
        <taxon>Tetramitia</taxon>
        <taxon>Eutetramitia</taxon>
        <taxon>Vahlkampfiidae</taxon>
        <taxon>Naegleria</taxon>
    </lineage>
</organism>
<dbReference type="GO" id="GO:0008270">
    <property type="term" value="F:zinc ion binding"/>
    <property type="evidence" value="ECO:0007669"/>
    <property type="project" value="InterPro"/>
</dbReference>
<keyword evidence="7" id="KW-1185">Reference proteome</keyword>
<evidence type="ECO:0000256" key="2">
    <source>
        <dbReference type="ARBA" id="ARBA00010464"/>
    </source>
</evidence>
<dbReference type="SMART" id="SM01389">
    <property type="entry name" value="Spt4"/>
    <property type="match status" value="1"/>
</dbReference>
<dbReference type="InterPro" id="IPR022800">
    <property type="entry name" value="Spt4/RpoE2_Znf"/>
</dbReference>
<keyword evidence="3" id="KW-0804">Transcription</keyword>
<dbReference type="CDD" id="cd07973">
    <property type="entry name" value="Spt4"/>
    <property type="match status" value="1"/>
</dbReference>
<reference evidence="6 7" key="1">
    <citation type="journal article" date="2018" name="BMC Genomics">
        <title>The genome of Naegleria lovaniensis, the basis for a comparative approach to unravel pathogenicity factors of the human pathogenic amoeba N. fowleri.</title>
        <authorList>
            <person name="Liechti N."/>
            <person name="Schurch N."/>
            <person name="Bruggmann R."/>
            <person name="Wittwer M."/>
        </authorList>
    </citation>
    <scope>NUCLEOTIDE SEQUENCE [LARGE SCALE GENOMIC DNA]</scope>
    <source>
        <strain evidence="6 7">ATCC 30569</strain>
    </source>
</reference>
<dbReference type="PANTHER" id="PTHR12882:SF1">
    <property type="entry name" value="TRANSCRIPTION ELONGATION FACTOR SPT4"/>
    <property type="match status" value="1"/>
</dbReference>
<dbReference type="SUPFAM" id="SSF63393">
    <property type="entry name" value="RNA polymerase subunits"/>
    <property type="match status" value="1"/>
</dbReference>
<dbReference type="Proteomes" id="UP000816034">
    <property type="component" value="Unassembled WGS sequence"/>
</dbReference>
<proteinExistence type="inferred from homology"/>
<evidence type="ECO:0000313" key="6">
    <source>
        <dbReference type="EMBL" id="KAG2392337.1"/>
    </source>
</evidence>
<dbReference type="PANTHER" id="PTHR12882">
    <property type="entry name" value="SUPPRESSOR OF TY 4"/>
    <property type="match status" value="1"/>
</dbReference>
<comment type="caution">
    <text evidence="6">The sequence shown here is derived from an EMBL/GenBank/DDBJ whole genome shotgun (WGS) entry which is preliminary data.</text>
</comment>
<dbReference type="GeneID" id="68105043"/>
<evidence type="ECO:0000313" key="7">
    <source>
        <dbReference type="Proteomes" id="UP000816034"/>
    </source>
</evidence>